<feature type="region of interest" description="Disordered" evidence="1">
    <location>
        <begin position="1"/>
        <end position="28"/>
    </location>
</feature>
<sequence>MALELDTNPDPAGQAGSEELPVFRKSGSRFESRADLNAAGQLPDPRPRSEDYLVGGITRLPVDATPEQAAALTPSRIAAERRAAAGSSEAA</sequence>
<dbReference type="AlphaFoldDB" id="A0A840V642"/>
<reference evidence="2 3" key="1">
    <citation type="submission" date="2020-08" db="EMBL/GenBank/DDBJ databases">
        <title>Genomic Encyclopedia of Type Strains, Phase IV (KMG-IV): sequencing the most valuable type-strain genomes for metagenomic binning, comparative biology and taxonomic classification.</title>
        <authorList>
            <person name="Goeker M."/>
        </authorList>
    </citation>
    <scope>NUCLEOTIDE SEQUENCE [LARGE SCALE GENOMIC DNA]</scope>
    <source>
        <strain evidence="2 3">YC6886</strain>
    </source>
</reference>
<name>A0A840V642_9BACT</name>
<evidence type="ECO:0000313" key="3">
    <source>
        <dbReference type="Proteomes" id="UP000557717"/>
    </source>
</evidence>
<dbReference type="RefSeq" id="WP_184022066.1">
    <property type="nucleotide sequence ID" value="NZ_JACHFD010000033.1"/>
</dbReference>
<protein>
    <submittedName>
        <fullName evidence="2">Uncharacterized protein</fullName>
    </submittedName>
</protein>
<comment type="caution">
    <text evidence="2">The sequence shown here is derived from an EMBL/GenBank/DDBJ whole genome shotgun (WGS) entry which is preliminary data.</text>
</comment>
<gene>
    <name evidence="2" type="ORF">HNR46_003988</name>
</gene>
<dbReference type="Proteomes" id="UP000557717">
    <property type="component" value="Unassembled WGS sequence"/>
</dbReference>
<dbReference type="EMBL" id="JACHFD010000033">
    <property type="protein sequence ID" value="MBB5353727.1"/>
    <property type="molecule type" value="Genomic_DNA"/>
</dbReference>
<evidence type="ECO:0000313" key="2">
    <source>
        <dbReference type="EMBL" id="MBB5353727.1"/>
    </source>
</evidence>
<proteinExistence type="predicted"/>
<keyword evidence="3" id="KW-1185">Reference proteome</keyword>
<organism evidence="2 3">
    <name type="scientific">Haloferula luteola</name>
    <dbReference type="NCBI Taxonomy" id="595692"/>
    <lineage>
        <taxon>Bacteria</taxon>
        <taxon>Pseudomonadati</taxon>
        <taxon>Verrucomicrobiota</taxon>
        <taxon>Verrucomicrobiia</taxon>
        <taxon>Verrucomicrobiales</taxon>
        <taxon>Verrucomicrobiaceae</taxon>
        <taxon>Haloferula</taxon>
    </lineage>
</organism>
<evidence type="ECO:0000256" key="1">
    <source>
        <dbReference type="SAM" id="MobiDB-lite"/>
    </source>
</evidence>
<accession>A0A840V642</accession>